<dbReference type="Proteomes" id="UP001314170">
    <property type="component" value="Unassembled WGS sequence"/>
</dbReference>
<evidence type="ECO:0000313" key="1">
    <source>
        <dbReference type="EMBL" id="CAK7326236.1"/>
    </source>
</evidence>
<dbReference type="EMBL" id="CAWUPB010000851">
    <property type="protein sequence ID" value="CAK7326236.1"/>
    <property type="molecule type" value="Genomic_DNA"/>
</dbReference>
<dbReference type="AlphaFoldDB" id="A0AAV1QXR0"/>
<accession>A0AAV1QXR0</accession>
<sequence>KTRLSWLGSWFGTEKATSEVEADQTFIFRHVRDHHQFVYYGYYSPWKQHIWAEFGDSLEEVLHLVADFHIEVNSAPGKAVETLQEPTNMQRPYASDVKLLDRETWNRTRLNGS</sequence>
<evidence type="ECO:0000313" key="2">
    <source>
        <dbReference type="Proteomes" id="UP001314170"/>
    </source>
</evidence>
<gene>
    <name evidence="1" type="ORF">DCAF_LOCUS3935</name>
</gene>
<feature type="non-terminal residue" evidence="1">
    <location>
        <position position="113"/>
    </location>
</feature>
<reference evidence="1 2" key="1">
    <citation type="submission" date="2024-01" db="EMBL/GenBank/DDBJ databases">
        <authorList>
            <person name="Waweru B."/>
        </authorList>
    </citation>
    <scope>NUCLEOTIDE SEQUENCE [LARGE SCALE GENOMIC DNA]</scope>
</reference>
<protein>
    <submittedName>
        <fullName evidence="1">Uncharacterized protein</fullName>
    </submittedName>
</protein>
<name>A0AAV1QXR0_9ROSI</name>
<keyword evidence="2" id="KW-1185">Reference proteome</keyword>
<organism evidence="1 2">
    <name type="scientific">Dovyalis caffra</name>
    <dbReference type="NCBI Taxonomy" id="77055"/>
    <lineage>
        <taxon>Eukaryota</taxon>
        <taxon>Viridiplantae</taxon>
        <taxon>Streptophyta</taxon>
        <taxon>Embryophyta</taxon>
        <taxon>Tracheophyta</taxon>
        <taxon>Spermatophyta</taxon>
        <taxon>Magnoliopsida</taxon>
        <taxon>eudicotyledons</taxon>
        <taxon>Gunneridae</taxon>
        <taxon>Pentapetalae</taxon>
        <taxon>rosids</taxon>
        <taxon>fabids</taxon>
        <taxon>Malpighiales</taxon>
        <taxon>Salicaceae</taxon>
        <taxon>Flacourtieae</taxon>
        <taxon>Dovyalis</taxon>
    </lineage>
</organism>
<feature type="non-terminal residue" evidence="1">
    <location>
        <position position="1"/>
    </location>
</feature>
<comment type="caution">
    <text evidence="1">The sequence shown here is derived from an EMBL/GenBank/DDBJ whole genome shotgun (WGS) entry which is preliminary data.</text>
</comment>
<proteinExistence type="predicted"/>